<sequence>MMRSKILSSSTSISSSSLQTLASPISLEELLISMTDFEVVLIFSLEVRRLESDDTIFTSESLFVRSIISVGYREMIS</sequence>
<accession>Q5BZM0</accession>
<reference evidence="2" key="1">
    <citation type="submission" date="2005-03" db="EMBL/GenBank/DDBJ databases">
        <authorList>
            <person name="Han Z."/>
        </authorList>
    </citation>
    <scope>NUCLEOTIDE SEQUENCE</scope>
</reference>
<proteinExistence type="evidence at transcript level"/>
<feature type="region of interest" description="Disordered" evidence="1">
    <location>
        <begin position="1"/>
        <end position="20"/>
    </location>
</feature>
<reference evidence="2" key="2">
    <citation type="journal article" date="2006" name="PLoS Pathog.">
        <title>New perspectives on host-parasite interplay by comparative transcriptomic and proteomic analyses of Schistosoma japonicum.</title>
        <authorList>
            <person name="Liu F."/>
            <person name="Lu J."/>
            <person name="Hu W."/>
            <person name="Wang S.Y."/>
            <person name="Cui S.J."/>
            <person name="Chi M."/>
            <person name="Yan Q."/>
            <person name="Wang X.R."/>
            <person name="Song H.D."/>
            <person name="Xu X.N."/>
            <person name="Wang J.J."/>
            <person name="Zhang X.L."/>
            <person name="Zhang X."/>
            <person name="Wang Z.Q."/>
            <person name="Xue C.L."/>
            <person name="Brindley P.J."/>
            <person name="McManus D.P."/>
            <person name="Yang P.Y."/>
            <person name="Feng Z."/>
            <person name="Chen Z."/>
            <person name="Han Z.G."/>
        </authorList>
    </citation>
    <scope>NUCLEOTIDE SEQUENCE</scope>
</reference>
<evidence type="ECO:0000313" key="2">
    <source>
        <dbReference type="EMBL" id="AAX27155.1"/>
    </source>
</evidence>
<dbReference type="EMBL" id="AY811266">
    <property type="protein sequence ID" value="AAX27155.1"/>
    <property type="molecule type" value="mRNA"/>
</dbReference>
<name>Q5BZM0_SCHJA</name>
<organism evidence="2">
    <name type="scientific">Schistosoma japonicum</name>
    <name type="common">Blood fluke</name>
    <dbReference type="NCBI Taxonomy" id="6182"/>
    <lineage>
        <taxon>Eukaryota</taxon>
        <taxon>Metazoa</taxon>
        <taxon>Spiralia</taxon>
        <taxon>Lophotrochozoa</taxon>
        <taxon>Platyhelminthes</taxon>
        <taxon>Trematoda</taxon>
        <taxon>Digenea</taxon>
        <taxon>Strigeidida</taxon>
        <taxon>Schistosomatoidea</taxon>
        <taxon>Schistosomatidae</taxon>
        <taxon>Schistosoma</taxon>
    </lineage>
</organism>
<protein>
    <submittedName>
        <fullName evidence="2">Uncharacterized protein</fullName>
    </submittedName>
</protein>
<dbReference type="AlphaFoldDB" id="Q5BZM0"/>
<evidence type="ECO:0000256" key="1">
    <source>
        <dbReference type="SAM" id="MobiDB-lite"/>
    </source>
</evidence>